<dbReference type="RefSeq" id="WP_038835427.1">
    <property type="nucleotide sequence ID" value="NZ_CATQIF010000002.1"/>
</dbReference>
<dbReference type="GO" id="GO:0006974">
    <property type="term" value="P:DNA damage response"/>
    <property type="evidence" value="ECO:0007669"/>
    <property type="project" value="TreeGrafter"/>
</dbReference>
<dbReference type="Pfam" id="PF04393">
    <property type="entry name" value="DUF535"/>
    <property type="match status" value="1"/>
</dbReference>
<reference evidence="1 2" key="1">
    <citation type="submission" date="2018-05" db="EMBL/GenBank/DDBJ databases">
        <authorList>
            <consortium name="GenomeTrakr network: Whole genome sequencing for foodborne pathogen traceback"/>
        </authorList>
    </citation>
    <scope>NUCLEOTIDE SEQUENCE [LARGE SCALE GENOMIC DNA]</scope>
    <source>
        <strain evidence="1 2">NC_C6016</strain>
    </source>
</reference>
<dbReference type="AlphaFoldDB" id="A0A692BM37"/>
<name>A0A692BM37_CAMCO</name>
<accession>A0A692BM37</accession>
<dbReference type="PANTHER" id="PTHR38785">
    <property type="entry name" value="HOMOLOG OF VIRK"/>
    <property type="match status" value="1"/>
</dbReference>
<evidence type="ECO:0000313" key="1">
    <source>
        <dbReference type="EMBL" id="EAK1508733.1"/>
    </source>
</evidence>
<dbReference type="PANTHER" id="PTHR38785:SF1">
    <property type="entry name" value="HOMOLOG OF VIRK"/>
    <property type="match status" value="1"/>
</dbReference>
<proteinExistence type="predicted"/>
<organism evidence="1 2">
    <name type="scientific">Campylobacter coli</name>
    <dbReference type="NCBI Taxonomy" id="195"/>
    <lineage>
        <taxon>Bacteria</taxon>
        <taxon>Pseudomonadati</taxon>
        <taxon>Campylobacterota</taxon>
        <taxon>Epsilonproteobacteria</taxon>
        <taxon>Campylobacterales</taxon>
        <taxon>Campylobacteraceae</taxon>
        <taxon>Campylobacter</taxon>
    </lineage>
</organism>
<protein>
    <submittedName>
        <fullName evidence="1">VirK family antimicrobial peptide resistance protein</fullName>
    </submittedName>
</protein>
<comment type="caution">
    <text evidence="1">The sequence shown here is derived from an EMBL/GenBank/DDBJ whole genome shotgun (WGS) entry which is preliminary data.</text>
</comment>
<sequence length="285" mass="33976">MNLFKFPIPNFNDKSKSTIFWRHMRFYSRKFLYYPQVKFLEKTLNMKGNEHLKNFFSNRPDACYNVTRRFCDKSFSANERVKTLIYDVNKGLESFKFLPQDQIIFKFDEDFELYLGSNRHVSEEGFWALSLRYQNAPIEQCCFCFTLDNKLLISCIQGYQYSDFNVLDINKIFTKKCYGLRPIALLIECIKMLCVSLKLDATLGVHEKNQIRSQKGEDKGYFVDYQKIWLENGGKLVKINNHLYYELSHKRKNLEEIPSSKRSMYKKRFAILEEIKQALDQSLFI</sequence>
<evidence type="ECO:0000313" key="2">
    <source>
        <dbReference type="Proteomes" id="UP000361993"/>
    </source>
</evidence>
<dbReference type="Proteomes" id="UP000361993">
    <property type="component" value="Unassembled WGS sequence"/>
</dbReference>
<dbReference type="InterPro" id="IPR007488">
    <property type="entry name" value="DUF535"/>
</dbReference>
<dbReference type="EMBL" id="AACDUL010000001">
    <property type="protein sequence ID" value="EAK1508733.1"/>
    <property type="molecule type" value="Genomic_DNA"/>
</dbReference>
<gene>
    <name evidence="1" type="ORF">CJD00_00320</name>
</gene>